<feature type="region of interest" description="Disordered" evidence="1">
    <location>
        <begin position="154"/>
        <end position="177"/>
    </location>
</feature>
<dbReference type="AlphaFoldDB" id="A0A8J7GGP0"/>
<evidence type="ECO:0000313" key="3">
    <source>
        <dbReference type="EMBL" id="MBG6137606.1"/>
    </source>
</evidence>
<dbReference type="RefSeq" id="WP_197004455.1">
    <property type="nucleotide sequence ID" value="NZ_BONS01000020.1"/>
</dbReference>
<dbReference type="Pfam" id="PF13302">
    <property type="entry name" value="Acetyltransf_3"/>
    <property type="match status" value="1"/>
</dbReference>
<dbReference type="EMBL" id="JADOUF010000001">
    <property type="protein sequence ID" value="MBG6137606.1"/>
    <property type="molecule type" value="Genomic_DNA"/>
</dbReference>
<evidence type="ECO:0000313" key="4">
    <source>
        <dbReference type="Proteomes" id="UP000622552"/>
    </source>
</evidence>
<gene>
    <name evidence="3" type="ORF">IW245_003800</name>
</gene>
<dbReference type="PANTHER" id="PTHR43441">
    <property type="entry name" value="RIBOSOMAL-PROTEIN-SERINE ACETYLTRANSFERASE"/>
    <property type="match status" value="1"/>
</dbReference>
<dbReference type="GO" id="GO:1990189">
    <property type="term" value="F:protein N-terminal-serine acetyltransferase activity"/>
    <property type="evidence" value="ECO:0007669"/>
    <property type="project" value="TreeGrafter"/>
</dbReference>
<evidence type="ECO:0000259" key="2">
    <source>
        <dbReference type="Pfam" id="PF13302"/>
    </source>
</evidence>
<dbReference type="GO" id="GO:0008999">
    <property type="term" value="F:protein-N-terminal-alanine acetyltransferase activity"/>
    <property type="evidence" value="ECO:0007669"/>
    <property type="project" value="TreeGrafter"/>
</dbReference>
<keyword evidence="4" id="KW-1185">Reference proteome</keyword>
<dbReference type="GO" id="GO:0005737">
    <property type="term" value="C:cytoplasm"/>
    <property type="evidence" value="ECO:0007669"/>
    <property type="project" value="TreeGrafter"/>
</dbReference>
<dbReference type="InterPro" id="IPR000182">
    <property type="entry name" value="GNAT_dom"/>
</dbReference>
<dbReference type="PANTHER" id="PTHR43441:SF10">
    <property type="entry name" value="ACETYLTRANSFERASE"/>
    <property type="match status" value="1"/>
</dbReference>
<reference evidence="3" key="1">
    <citation type="submission" date="2020-11" db="EMBL/GenBank/DDBJ databases">
        <title>Sequencing the genomes of 1000 actinobacteria strains.</title>
        <authorList>
            <person name="Klenk H.-P."/>
        </authorList>
    </citation>
    <scope>NUCLEOTIDE SEQUENCE</scope>
    <source>
        <strain evidence="3">DSM 45356</strain>
    </source>
</reference>
<proteinExistence type="predicted"/>
<dbReference type="Proteomes" id="UP000622552">
    <property type="component" value="Unassembled WGS sequence"/>
</dbReference>
<sequence>MAAIDPVEIVAGNLQLRPPHAPEGPAAWRMLQDPAVDPAPGVTDEATATAWCQRLGDWSAGDQITLSILEITEGNLLGMVHLFRIDQTWGTAKLGYRIAPWARDQHIETDAIGAVTRWAFGALGLERIEFLHLADRPDACRVATAAGYALEGTRRGGHRTADGTRHDDHLHARLATD</sequence>
<evidence type="ECO:0000256" key="1">
    <source>
        <dbReference type="SAM" id="MobiDB-lite"/>
    </source>
</evidence>
<feature type="compositionally biased region" description="Basic and acidic residues" evidence="1">
    <location>
        <begin position="159"/>
        <end position="177"/>
    </location>
</feature>
<accession>A0A8J7GGP0</accession>
<feature type="domain" description="N-acetyltransferase" evidence="2">
    <location>
        <begin position="14"/>
        <end position="148"/>
    </location>
</feature>
<organism evidence="3 4">
    <name type="scientific">Longispora fulva</name>
    <dbReference type="NCBI Taxonomy" id="619741"/>
    <lineage>
        <taxon>Bacteria</taxon>
        <taxon>Bacillati</taxon>
        <taxon>Actinomycetota</taxon>
        <taxon>Actinomycetes</taxon>
        <taxon>Micromonosporales</taxon>
        <taxon>Micromonosporaceae</taxon>
        <taxon>Longispora</taxon>
    </lineage>
</organism>
<dbReference type="InterPro" id="IPR051908">
    <property type="entry name" value="Ribosomal_N-acetyltransferase"/>
</dbReference>
<dbReference type="InterPro" id="IPR016181">
    <property type="entry name" value="Acyl_CoA_acyltransferase"/>
</dbReference>
<name>A0A8J7GGP0_9ACTN</name>
<dbReference type="SUPFAM" id="SSF55729">
    <property type="entry name" value="Acyl-CoA N-acyltransferases (Nat)"/>
    <property type="match status" value="1"/>
</dbReference>
<dbReference type="Gene3D" id="3.40.630.30">
    <property type="match status" value="1"/>
</dbReference>
<comment type="caution">
    <text evidence="3">The sequence shown here is derived from an EMBL/GenBank/DDBJ whole genome shotgun (WGS) entry which is preliminary data.</text>
</comment>
<protein>
    <submittedName>
        <fullName evidence="3">RimJ/RimL family protein N-acetyltransferase</fullName>
    </submittedName>
</protein>